<keyword evidence="2" id="KW-1185">Reference proteome</keyword>
<organism evidence="1 2">
    <name type="scientific">Wohlfahrtiimonas larvae</name>
    <dbReference type="NCBI Taxonomy" id="1157986"/>
    <lineage>
        <taxon>Bacteria</taxon>
        <taxon>Pseudomonadati</taxon>
        <taxon>Pseudomonadota</taxon>
        <taxon>Gammaproteobacteria</taxon>
        <taxon>Cardiobacteriales</taxon>
        <taxon>Ignatzschineriaceae</taxon>
        <taxon>Wohlfahrtiimonas</taxon>
    </lineage>
</organism>
<sequence length="156" mass="17537">MEVDINVPLYNPGIEQLLNQCKNRSPLMKKLSIVVLNEVTDNFRYGGRPAWLPVARGGVPLTLTGHLRDSFREFNTADIAGAGTNVVYAGIHNKGGKTRPHVIRPKNKKALRFGGRFAKSVNHPGSKIDKREFLMITDYGWDEIHHHTDEHLTNQS</sequence>
<dbReference type="Proteomes" id="UP001500631">
    <property type="component" value="Unassembled WGS sequence"/>
</dbReference>
<proteinExistence type="predicted"/>
<comment type="caution">
    <text evidence="1">The sequence shown here is derived from an EMBL/GenBank/DDBJ whole genome shotgun (WGS) entry which is preliminary data.</text>
</comment>
<reference evidence="2" key="1">
    <citation type="journal article" date="2019" name="Int. J. Syst. Evol. Microbiol.">
        <title>The Global Catalogue of Microorganisms (GCM) 10K type strain sequencing project: providing services to taxonomists for standard genome sequencing and annotation.</title>
        <authorList>
            <consortium name="The Broad Institute Genomics Platform"/>
            <consortium name="The Broad Institute Genome Sequencing Center for Infectious Disease"/>
            <person name="Wu L."/>
            <person name="Ma J."/>
        </authorList>
    </citation>
    <scope>NUCLEOTIDE SEQUENCE [LARGE SCALE GENOMIC DNA]</scope>
    <source>
        <strain evidence="2">JCM 18424</strain>
    </source>
</reference>
<dbReference type="InterPro" id="IPR006522">
    <property type="entry name" value="Phage_virion_morphogenesis"/>
</dbReference>
<evidence type="ECO:0000313" key="2">
    <source>
        <dbReference type="Proteomes" id="UP001500631"/>
    </source>
</evidence>
<evidence type="ECO:0008006" key="3">
    <source>
        <dbReference type="Google" id="ProtNLM"/>
    </source>
</evidence>
<protein>
    <recommendedName>
        <fullName evidence="3">Phage virion morphogenesis protein</fullName>
    </recommendedName>
</protein>
<accession>A0ABP9MVN9</accession>
<dbReference type="Pfam" id="PF05069">
    <property type="entry name" value="Phage_tail_S"/>
    <property type="match status" value="1"/>
</dbReference>
<dbReference type="RefSeq" id="WP_245831336.1">
    <property type="nucleotide sequence ID" value="NZ_BAABKE010000007.1"/>
</dbReference>
<dbReference type="EMBL" id="BAABKE010000007">
    <property type="protein sequence ID" value="GAA5102721.1"/>
    <property type="molecule type" value="Genomic_DNA"/>
</dbReference>
<evidence type="ECO:0000313" key="1">
    <source>
        <dbReference type="EMBL" id="GAA5102721.1"/>
    </source>
</evidence>
<name>A0ABP9MVN9_9GAMM</name>
<gene>
    <name evidence="1" type="ORF">GCM10023338_20380</name>
</gene>